<accession>A0A7L4PA53</accession>
<sequence length="59" mass="6688">MRSLGAYKRLEDLGGLTQPIFLRYRHLESPPLGELYKNGETPRADSYAPLSLLRPSLTQ</sequence>
<dbReference type="Proteomes" id="UP000554766">
    <property type="component" value="Unassembled WGS sequence"/>
</dbReference>
<name>A0A7L4PA53_9CREN</name>
<organism evidence="2 3">
    <name type="scientific">Pyrobaculum arsenaticum</name>
    <dbReference type="NCBI Taxonomy" id="121277"/>
    <lineage>
        <taxon>Archaea</taxon>
        <taxon>Thermoproteota</taxon>
        <taxon>Thermoprotei</taxon>
        <taxon>Thermoproteales</taxon>
        <taxon>Thermoproteaceae</taxon>
        <taxon>Pyrobaculum</taxon>
    </lineage>
</organism>
<dbReference type="EMBL" id="JAAVJF010000002">
    <property type="protein sequence ID" value="NYR15553.1"/>
    <property type="molecule type" value="Genomic_DNA"/>
</dbReference>
<dbReference type="GeneID" id="38938085"/>
<gene>
    <name evidence="2" type="ORF">HC235_06285</name>
</gene>
<comment type="caution">
    <text evidence="2">The sequence shown here is derived from an EMBL/GenBank/DDBJ whole genome shotgun (WGS) entry which is preliminary data.</text>
</comment>
<feature type="region of interest" description="Disordered" evidence="1">
    <location>
        <begin position="32"/>
        <end position="59"/>
    </location>
</feature>
<dbReference type="RefSeq" id="WP_128867431.1">
    <property type="nucleotide sequence ID" value="NZ_JAAVJF010000002.1"/>
</dbReference>
<evidence type="ECO:0000313" key="2">
    <source>
        <dbReference type="EMBL" id="NYR15553.1"/>
    </source>
</evidence>
<reference evidence="2 3" key="1">
    <citation type="journal article" date="2020" name="Nat. Commun.">
        <title>The structures of two archaeal type IV pili illuminate evolutionary relationships.</title>
        <authorList>
            <person name="Wang F."/>
            <person name="Baquero D.P."/>
            <person name="Su Z."/>
            <person name="Beltran L.C."/>
            <person name="Prangishvili D."/>
            <person name="Krupovic M."/>
            <person name="Egelman E.H."/>
        </authorList>
    </citation>
    <scope>NUCLEOTIDE SEQUENCE [LARGE SCALE GENOMIC DNA]</scope>
    <source>
        <strain evidence="2 3">2GA</strain>
    </source>
</reference>
<proteinExistence type="predicted"/>
<keyword evidence="3" id="KW-1185">Reference proteome</keyword>
<evidence type="ECO:0000313" key="3">
    <source>
        <dbReference type="Proteomes" id="UP000554766"/>
    </source>
</evidence>
<evidence type="ECO:0000256" key="1">
    <source>
        <dbReference type="SAM" id="MobiDB-lite"/>
    </source>
</evidence>
<protein>
    <submittedName>
        <fullName evidence="2">Uncharacterized protein</fullName>
    </submittedName>
</protein>
<dbReference type="AlphaFoldDB" id="A0A7L4PA53"/>